<evidence type="ECO:0000313" key="2">
    <source>
        <dbReference type="Proteomes" id="UP000054485"/>
    </source>
</evidence>
<accession>A0A0D0AQ62</accession>
<name>A0A0D0AQ62_9AGAM</name>
<dbReference type="HOGENOM" id="CLU_067016_0_0_1"/>
<reference evidence="2" key="2">
    <citation type="submission" date="2015-01" db="EMBL/GenBank/DDBJ databases">
        <title>Evolutionary Origins and Diversification of the Mycorrhizal Mutualists.</title>
        <authorList>
            <consortium name="DOE Joint Genome Institute"/>
            <consortium name="Mycorrhizal Genomics Consortium"/>
            <person name="Kohler A."/>
            <person name="Kuo A."/>
            <person name="Nagy L.G."/>
            <person name="Floudas D."/>
            <person name="Copeland A."/>
            <person name="Barry K.W."/>
            <person name="Cichocki N."/>
            <person name="Veneault-Fourrey C."/>
            <person name="LaButti K."/>
            <person name="Lindquist E.A."/>
            <person name="Lipzen A."/>
            <person name="Lundell T."/>
            <person name="Morin E."/>
            <person name="Murat C."/>
            <person name="Riley R."/>
            <person name="Ohm R."/>
            <person name="Sun H."/>
            <person name="Tunlid A."/>
            <person name="Henrissat B."/>
            <person name="Grigoriev I.V."/>
            <person name="Hibbett D.S."/>
            <person name="Martin F."/>
        </authorList>
    </citation>
    <scope>NUCLEOTIDE SEQUENCE [LARGE SCALE GENOMIC DNA]</scope>
    <source>
        <strain evidence="2">UH-Slu-Lm8-n1</strain>
    </source>
</reference>
<sequence>QSDATVRRLNQALSALHKKSDEIQALQGALALEHEKTSKLEADWAQQQTAIAQERASWNAHREAMELQSTKWEADRAEWARDKELWESEREKWSAERASIIEAREALAAEVTRSNSSLDALTRSKSLAEKDRDFFRDQYTQASGFVNATRAENVDLEEKAKIAEGQARDGVALIKHMFESQIKALKEDVDRWRGVSALLQEKDRRTDDLIRRRAAEHPELVERCRQLECQVDLLRADLVKLGRAHQQSSLERDKVQDLKTSTLQEHNQMPDFHLVKLSYTELEPGEIIELNGLSDSDTNSLSQADALEVDVGPEEAEEEECALYPCKWKTGADIIDQCQQSFDCREVGSTSRSIW</sequence>
<dbReference type="InParanoid" id="A0A0D0AQ62"/>
<proteinExistence type="predicted"/>
<dbReference type="OrthoDB" id="3647690at2759"/>
<dbReference type="AlphaFoldDB" id="A0A0D0AQ62"/>
<reference evidence="1 2" key="1">
    <citation type="submission" date="2014-04" db="EMBL/GenBank/DDBJ databases">
        <authorList>
            <consortium name="DOE Joint Genome Institute"/>
            <person name="Kuo A."/>
            <person name="Ruytinx J."/>
            <person name="Rineau F."/>
            <person name="Colpaert J."/>
            <person name="Kohler A."/>
            <person name="Nagy L.G."/>
            <person name="Floudas D."/>
            <person name="Copeland A."/>
            <person name="Barry K.W."/>
            <person name="Cichocki N."/>
            <person name="Veneault-Fourrey C."/>
            <person name="LaButti K."/>
            <person name="Lindquist E.A."/>
            <person name="Lipzen A."/>
            <person name="Lundell T."/>
            <person name="Morin E."/>
            <person name="Murat C."/>
            <person name="Sun H."/>
            <person name="Tunlid A."/>
            <person name="Henrissat B."/>
            <person name="Grigoriev I.V."/>
            <person name="Hibbett D.S."/>
            <person name="Martin F."/>
            <person name="Nordberg H.P."/>
            <person name="Cantor M.N."/>
            <person name="Hua S.X."/>
        </authorList>
    </citation>
    <scope>NUCLEOTIDE SEQUENCE [LARGE SCALE GENOMIC DNA]</scope>
    <source>
        <strain evidence="1 2">UH-Slu-Lm8-n1</strain>
    </source>
</reference>
<keyword evidence="2" id="KW-1185">Reference proteome</keyword>
<dbReference type="EMBL" id="KN835202">
    <property type="protein sequence ID" value="KIK43896.1"/>
    <property type="molecule type" value="Genomic_DNA"/>
</dbReference>
<dbReference type="STRING" id="930992.A0A0D0AQ62"/>
<feature type="non-terminal residue" evidence="1">
    <location>
        <position position="1"/>
    </location>
</feature>
<protein>
    <submittedName>
        <fullName evidence="1">Uncharacterized protein</fullName>
    </submittedName>
</protein>
<dbReference type="Proteomes" id="UP000054485">
    <property type="component" value="Unassembled WGS sequence"/>
</dbReference>
<evidence type="ECO:0000313" key="1">
    <source>
        <dbReference type="EMBL" id="KIK43896.1"/>
    </source>
</evidence>
<organism evidence="1 2">
    <name type="scientific">Suillus luteus UH-Slu-Lm8-n1</name>
    <dbReference type="NCBI Taxonomy" id="930992"/>
    <lineage>
        <taxon>Eukaryota</taxon>
        <taxon>Fungi</taxon>
        <taxon>Dikarya</taxon>
        <taxon>Basidiomycota</taxon>
        <taxon>Agaricomycotina</taxon>
        <taxon>Agaricomycetes</taxon>
        <taxon>Agaricomycetidae</taxon>
        <taxon>Boletales</taxon>
        <taxon>Suillineae</taxon>
        <taxon>Suillaceae</taxon>
        <taxon>Suillus</taxon>
    </lineage>
</organism>
<gene>
    <name evidence="1" type="ORF">CY34DRAFT_80963</name>
</gene>